<evidence type="ECO:0000313" key="3">
    <source>
        <dbReference type="Proteomes" id="UP000295030"/>
    </source>
</evidence>
<comment type="caution">
    <text evidence="2">The sequence shown here is derived from an EMBL/GenBank/DDBJ whole genome shotgun (WGS) entry which is preliminary data.</text>
</comment>
<protein>
    <submittedName>
        <fullName evidence="2">Uncharacterized protein</fullName>
    </submittedName>
</protein>
<dbReference type="EMBL" id="SMFY01000002">
    <property type="protein sequence ID" value="TCK28004.1"/>
    <property type="molecule type" value="Genomic_DNA"/>
</dbReference>
<evidence type="ECO:0000313" key="2">
    <source>
        <dbReference type="EMBL" id="TCK28004.1"/>
    </source>
</evidence>
<keyword evidence="1" id="KW-1133">Transmembrane helix</keyword>
<proteinExistence type="predicted"/>
<evidence type="ECO:0000256" key="1">
    <source>
        <dbReference type="SAM" id="Phobius"/>
    </source>
</evidence>
<keyword evidence="3" id="KW-1185">Reference proteome</keyword>
<keyword evidence="1" id="KW-0472">Membrane</keyword>
<name>A0A4R1HYU2_ANCAQ</name>
<dbReference type="RefSeq" id="WP_165901585.1">
    <property type="nucleotide sequence ID" value="NZ_SMFY01000002.1"/>
</dbReference>
<dbReference type="Proteomes" id="UP000295030">
    <property type="component" value="Unassembled WGS sequence"/>
</dbReference>
<feature type="transmembrane region" description="Helical" evidence="1">
    <location>
        <begin position="40"/>
        <end position="61"/>
    </location>
</feature>
<accession>A0A4R1HYU2</accession>
<organism evidence="2 3">
    <name type="scientific">Ancylobacter aquaticus</name>
    <dbReference type="NCBI Taxonomy" id="100"/>
    <lineage>
        <taxon>Bacteria</taxon>
        <taxon>Pseudomonadati</taxon>
        <taxon>Pseudomonadota</taxon>
        <taxon>Alphaproteobacteria</taxon>
        <taxon>Hyphomicrobiales</taxon>
        <taxon>Xanthobacteraceae</taxon>
        <taxon>Ancylobacter</taxon>
    </lineage>
</organism>
<gene>
    <name evidence="2" type="ORF">EV667_2000</name>
</gene>
<feature type="transmembrane region" description="Helical" evidence="1">
    <location>
        <begin position="6"/>
        <end position="28"/>
    </location>
</feature>
<reference evidence="2 3" key="1">
    <citation type="submission" date="2019-03" db="EMBL/GenBank/DDBJ databases">
        <title>Genomic Encyclopedia of Type Strains, Phase IV (KMG-IV): sequencing the most valuable type-strain genomes for metagenomic binning, comparative biology and taxonomic classification.</title>
        <authorList>
            <person name="Goeker M."/>
        </authorList>
    </citation>
    <scope>NUCLEOTIDE SEQUENCE [LARGE SCALE GENOMIC DNA]</scope>
    <source>
        <strain evidence="2 3">DSM 101</strain>
    </source>
</reference>
<keyword evidence="1" id="KW-0812">Transmembrane</keyword>
<dbReference type="AlphaFoldDB" id="A0A4R1HYU2"/>
<sequence length="63" mass="6674">MTGGIVIAAIGYGLTSIIGVALAIGVVRRLWERKFDGDELVASLILLLVLLGMAALTRWMAGF</sequence>